<protein>
    <submittedName>
        <fullName evidence="3">Tripartite tricarboxylate transporter substrate binding protein</fullName>
    </submittedName>
</protein>
<accession>A0ABV6GFQ6</accession>
<dbReference type="PIRSF" id="PIRSF017082">
    <property type="entry name" value="YflP"/>
    <property type="match status" value="1"/>
</dbReference>
<proteinExistence type="inferred from homology"/>
<keyword evidence="2" id="KW-0732">Signal</keyword>
<name>A0ABV6GFQ6_9BACI</name>
<dbReference type="PANTHER" id="PTHR42928">
    <property type="entry name" value="TRICARBOXYLATE-BINDING PROTEIN"/>
    <property type="match status" value="1"/>
</dbReference>
<dbReference type="PANTHER" id="PTHR42928:SF5">
    <property type="entry name" value="BLR1237 PROTEIN"/>
    <property type="match status" value="1"/>
</dbReference>
<evidence type="ECO:0000256" key="1">
    <source>
        <dbReference type="ARBA" id="ARBA00006987"/>
    </source>
</evidence>
<dbReference type="Gene3D" id="3.40.190.10">
    <property type="entry name" value="Periplasmic binding protein-like II"/>
    <property type="match status" value="1"/>
</dbReference>
<dbReference type="Gene3D" id="3.40.190.150">
    <property type="entry name" value="Bordetella uptake gene, domain 1"/>
    <property type="match status" value="1"/>
</dbReference>
<dbReference type="Proteomes" id="UP001589854">
    <property type="component" value="Unassembled WGS sequence"/>
</dbReference>
<comment type="similarity">
    <text evidence="1">Belongs to the UPF0065 (bug) family.</text>
</comment>
<dbReference type="PROSITE" id="PS51257">
    <property type="entry name" value="PROKAR_LIPOPROTEIN"/>
    <property type="match status" value="1"/>
</dbReference>
<gene>
    <name evidence="3" type="ORF">ACFFIX_13065</name>
</gene>
<feature type="signal peptide" evidence="2">
    <location>
        <begin position="1"/>
        <end position="30"/>
    </location>
</feature>
<dbReference type="InterPro" id="IPR005064">
    <property type="entry name" value="BUG"/>
</dbReference>
<evidence type="ECO:0000313" key="4">
    <source>
        <dbReference type="Proteomes" id="UP001589854"/>
    </source>
</evidence>
<dbReference type="SUPFAM" id="SSF53850">
    <property type="entry name" value="Periplasmic binding protein-like II"/>
    <property type="match status" value="1"/>
</dbReference>
<organism evidence="3 4">
    <name type="scientific">Metabacillus herbersteinensis</name>
    <dbReference type="NCBI Taxonomy" id="283816"/>
    <lineage>
        <taxon>Bacteria</taxon>
        <taxon>Bacillati</taxon>
        <taxon>Bacillota</taxon>
        <taxon>Bacilli</taxon>
        <taxon>Bacillales</taxon>
        <taxon>Bacillaceae</taxon>
        <taxon>Metabacillus</taxon>
    </lineage>
</organism>
<evidence type="ECO:0000256" key="2">
    <source>
        <dbReference type="SAM" id="SignalP"/>
    </source>
</evidence>
<evidence type="ECO:0000313" key="3">
    <source>
        <dbReference type="EMBL" id="MFC0272365.1"/>
    </source>
</evidence>
<dbReference type="InterPro" id="IPR042100">
    <property type="entry name" value="Bug_dom1"/>
</dbReference>
<sequence>MNKKTYFKNMSIGILLIIALIISGCSNNTASGDNNGEQNSGSYPDGPIEVIVSYSAGGSSDIGARTLMQYVEKELGVPVVVVNKPGAGGWVGWEELLNSKTDGNTIALINTPNLMTGYMDPSVDRNESLDSFSLIANHITDPGVIAVRKDEERFNTVEELIEYAKENVLTTTSTGVVGDDHIASLKLNKNFGTKFNAVHNGGAGESVTAVLGGHVDVLLANVGDVTTLYNDKEIKVLGIMDETRSPLLPDVPTLEEKGFENAVSWSSRGYAAPKGVDEEKLKVLTDAFEKAIKNEEQIKTMEKAGLQVNYLNEKEYEEALINEENGIENIKELLNW</sequence>
<dbReference type="RefSeq" id="WP_378934605.1">
    <property type="nucleotide sequence ID" value="NZ_JBHLVO010000010.1"/>
</dbReference>
<dbReference type="EMBL" id="JBHLVO010000010">
    <property type="protein sequence ID" value="MFC0272365.1"/>
    <property type="molecule type" value="Genomic_DNA"/>
</dbReference>
<feature type="chain" id="PRO_5047263081" evidence="2">
    <location>
        <begin position="31"/>
        <end position="336"/>
    </location>
</feature>
<dbReference type="CDD" id="cd07012">
    <property type="entry name" value="PBP2_Bug_TTT"/>
    <property type="match status" value="1"/>
</dbReference>
<comment type="caution">
    <text evidence="3">The sequence shown here is derived from an EMBL/GenBank/DDBJ whole genome shotgun (WGS) entry which is preliminary data.</text>
</comment>
<keyword evidence="4" id="KW-1185">Reference proteome</keyword>
<reference evidence="3 4" key="1">
    <citation type="submission" date="2024-09" db="EMBL/GenBank/DDBJ databases">
        <authorList>
            <person name="Sun Q."/>
            <person name="Mori K."/>
        </authorList>
    </citation>
    <scope>NUCLEOTIDE SEQUENCE [LARGE SCALE GENOMIC DNA]</scope>
    <source>
        <strain evidence="3 4">CCM 7228</strain>
    </source>
</reference>
<dbReference type="Pfam" id="PF03401">
    <property type="entry name" value="TctC"/>
    <property type="match status" value="1"/>
</dbReference>